<organism evidence="2 3">
    <name type="scientific">Colletotrichum kahawae</name>
    <name type="common">Coffee berry disease fungus</name>
    <dbReference type="NCBI Taxonomy" id="34407"/>
    <lineage>
        <taxon>Eukaryota</taxon>
        <taxon>Fungi</taxon>
        <taxon>Dikarya</taxon>
        <taxon>Ascomycota</taxon>
        <taxon>Pezizomycotina</taxon>
        <taxon>Sordariomycetes</taxon>
        <taxon>Hypocreomycetidae</taxon>
        <taxon>Glomerellales</taxon>
        <taxon>Glomerellaceae</taxon>
        <taxon>Colletotrichum</taxon>
        <taxon>Colletotrichum gloeosporioides species complex</taxon>
    </lineage>
</organism>
<gene>
    <name evidence="2" type="ORF">CKAH01_05176</name>
</gene>
<proteinExistence type="predicted"/>
<feature type="compositionally biased region" description="Basic and acidic residues" evidence="1">
    <location>
        <begin position="62"/>
        <end position="74"/>
    </location>
</feature>
<feature type="region of interest" description="Disordered" evidence="1">
    <location>
        <begin position="1"/>
        <end position="29"/>
    </location>
</feature>
<keyword evidence="3" id="KW-1185">Reference proteome</keyword>
<dbReference type="Proteomes" id="UP001281614">
    <property type="component" value="Unassembled WGS sequence"/>
</dbReference>
<evidence type="ECO:0000313" key="2">
    <source>
        <dbReference type="EMBL" id="KAK2761946.1"/>
    </source>
</evidence>
<comment type="caution">
    <text evidence="2">The sequence shown here is derived from an EMBL/GenBank/DDBJ whole genome shotgun (WGS) entry which is preliminary data.</text>
</comment>
<evidence type="ECO:0000313" key="3">
    <source>
        <dbReference type="Proteomes" id="UP001281614"/>
    </source>
</evidence>
<evidence type="ECO:0000256" key="1">
    <source>
        <dbReference type="SAM" id="MobiDB-lite"/>
    </source>
</evidence>
<reference evidence="2" key="1">
    <citation type="submission" date="2023-02" db="EMBL/GenBank/DDBJ databases">
        <title>Colletotrichum kahawae CIFC_Que2 genome sequencing and assembly.</title>
        <authorList>
            <person name="Baroncelli R."/>
        </authorList>
    </citation>
    <scope>NUCLEOTIDE SEQUENCE</scope>
    <source>
        <strain evidence="2">CIFC_Que2</strain>
    </source>
</reference>
<name>A0AAD9YGU5_COLKA</name>
<accession>A0AAD9YGU5</accession>
<dbReference type="AlphaFoldDB" id="A0AAD9YGU5"/>
<protein>
    <submittedName>
        <fullName evidence="2">Uncharacterized protein</fullName>
    </submittedName>
</protein>
<dbReference type="EMBL" id="VYYT01000157">
    <property type="protein sequence ID" value="KAK2761946.1"/>
    <property type="molecule type" value="Genomic_DNA"/>
</dbReference>
<feature type="region of interest" description="Disordered" evidence="1">
    <location>
        <begin position="47"/>
        <end position="74"/>
    </location>
</feature>
<sequence length="74" mass="8070">MGLQKAISRSRKKTGVSPESGRPHRAIPSPSAALASVLILFRQQPPAEVRQTAVGQRQPRRGFGEEAKHTEDVL</sequence>